<organism evidence="2 3">
    <name type="scientific">Desulfosarcina widdelii</name>
    <dbReference type="NCBI Taxonomy" id="947919"/>
    <lineage>
        <taxon>Bacteria</taxon>
        <taxon>Pseudomonadati</taxon>
        <taxon>Thermodesulfobacteriota</taxon>
        <taxon>Desulfobacteria</taxon>
        <taxon>Desulfobacterales</taxon>
        <taxon>Desulfosarcinaceae</taxon>
        <taxon>Desulfosarcina</taxon>
    </lineage>
</organism>
<dbReference type="KEGG" id="dwd:DSCW_53400"/>
<dbReference type="KEGG" id="dwd:DSCW_52890"/>
<evidence type="ECO:0000313" key="3">
    <source>
        <dbReference type="Proteomes" id="UP000427769"/>
    </source>
</evidence>
<dbReference type="EMBL" id="AP021875">
    <property type="protein sequence ID" value="BBO77872.1"/>
    <property type="molecule type" value="Genomic_DNA"/>
</dbReference>
<dbReference type="RefSeq" id="WP_155306562.1">
    <property type="nucleotide sequence ID" value="NZ_AP021875.1"/>
</dbReference>
<protein>
    <submittedName>
        <fullName evidence="2">Transposase</fullName>
    </submittedName>
</protein>
<name>A0A5K7ZDZ8_9BACT</name>
<dbReference type="PANTHER" id="PTHR36455:SF1">
    <property type="entry name" value="BLR8292 PROTEIN"/>
    <property type="match status" value="1"/>
</dbReference>
<dbReference type="AlphaFoldDB" id="A0A5K7ZDZ8"/>
<dbReference type="PANTHER" id="PTHR36455">
    <property type="match status" value="1"/>
</dbReference>
<proteinExistence type="predicted"/>
<accession>A0A5K7ZDZ8</accession>
<dbReference type="Pfam" id="PF05717">
    <property type="entry name" value="TnpB_IS66"/>
    <property type="match status" value="1"/>
</dbReference>
<sequence>MMLPHNPKQVFLAVGSTDMRKSINGLSVLVEQAMDLNAFAGDLFVFCNRRRNMIKILYWDKNGFALWHKRLEKHRFHWPTSTEQVVSLGAKELGWLLAGLDYSHAHEHLSYRFAS</sequence>
<gene>
    <name evidence="1" type="ORF">DSCW_52890</name>
    <name evidence="2" type="ORF">DSCW_53400</name>
</gene>
<dbReference type="NCBIfam" id="NF033819">
    <property type="entry name" value="IS66_TnpB"/>
    <property type="match status" value="1"/>
</dbReference>
<dbReference type="Proteomes" id="UP000427769">
    <property type="component" value="Chromosome"/>
</dbReference>
<dbReference type="InterPro" id="IPR008878">
    <property type="entry name" value="Transposase_IS66_Orf2"/>
</dbReference>
<evidence type="ECO:0000313" key="1">
    <source>
        <dbReference type="EMBL" id="BBO77872.1"/>
    </source>
</evidence>
<dbReference type="EMBL" id="AP021875">
    <property type="protein sequence ID" value="BBO77923.1"/>
    <property type="molecule type" value="Genomic_DNA"/>
</dbReference>
<reference evidence="2 3" key="1">
    <citation type="submission" date="2019-11" db="EMBL/GenBank/DDBJ databases">
        <title>Comparative genomics of hydrocarbon-degrading Desulfosarcina strains.</title>
        <authorList>
            <person name="Watanabe M."/>
            <person name="Kojima H."/>
            <person name="Fukui M."/>
        </authorList>
    </citation>
    <scope>NUCLEOTIDE SEQUENCE [LARGE SCALE GENOMIC DNA]</scope>
    <source>
        <strain evidence="2 3">PP31</strain>
    </source>
</reference>
<evidence type="ECO:0000313" key="2">
    <source>
        <dbReference type="EMBL" id="BBO77923.1"/>
    </source>
</evidence>
<dbReference type="OrthoDB" id="9801450at2"/>
<keyword evidence="3" id="KW-1185">Reference proteome</keyword>